<dbReference type="PANTHER" id="PTHR43070:SF3">
    <property type="entry name" value="HOMOSERINE DEHYDROGENASE"/>
    <property type="match status" value="1"/>
</dbReference>
<comment type="similarity">
    <text evidence="4 16">Belongs to the homoserine dehydrogenase family.</text>
</comment>
<evidence type="ECO:0000256" key="13">
    <source>
        <dbReference type="PIRSR" id="PIRSR036497-1"/>
    </source>
</evidence>
<dbReference type="Gene3D" id="3.40.50.720">
    <property type="entry name" value="NAD(P)-binding Rossmann-like Domain"/>
    <property type="match status" value="1"/>
</dbReference>
<keyword evidence="7 15" id="KW-0791">Threonine biosynthesis</keyword>
<feature type="binding site" evidence="14">
    <location>
        <position position="69"/>
    </location>
    <ligand>
        <name>NADPH</name>
        <dbReference type="ChEBI" id="CHEBI:57783"/>
    </ligand>
</feature>
<comment type="pathway">
    <text evidence="3 15">Amino-acid biosynthesis; L-methionine biosynthesis via de novo pathway; L-homoserine from L-aspartate: step 3/3.</text>
</comment>
<feature type="binding site" evidence="14">
    <location>
        <position position="177"/>
    </location>
    <ligand>
        <name>L-homoserine</name>
        <dbReference type="ChEBI" id="CHEBI:57476"/>
    </ligand>
</feature>
<dbReference type="EMBL" id="LBSV01000001">
    <property type="protein sequence ID" value="KKQ26703.1"/>
    <property type="molecule type" value="Genomic_DNA"/>
</dbReference>
<keyword evidence="18" id="KW-0418">Kinase</keyword>
<dbReference type="InterPro" id="IPR001342">
    <property type="entry name" value="HDH_cat"/>
</dbReference>
<keyword evidence="6 15" id="KW-0028">Amino-acid biosynthesis</keyword>
<reference evidence="18 19" key="1">
    <citation type="journal article" date="2015" name="Nature">
        <title>rRNA introns, odd ribosomes, and small enigmatic genomes across a large radiation of phyla.</title>
        <authorList>
            <person name="Brown C.T."/>
            <person name="Hug L.A."/>
            <person name="Thomas B.C."/>
            <person name="Sharon I."/>
            <person name="Castelle C.J."/>
            <person name="Singh A."/>
            <person name="Wilkins M.J."/>
            <person name="Williams K.H."/>
            <person name="Banfield J.F."/>
        </authorList>
    </citation>
    <scope>NUCLEOTIDE SEQUENCE [LARGE SCALE GENOMIC DNA]</scope>
</reference>
<evidence type="ECO:0000256" key="9">
    <source>
        <dbReference type="ARBA" id="ARBA00023002"/>
    </source>
</evidence>
<dbReference type="EC" id="1.1.1.3" evidence="5 15"/>
<evidence type="ECO:0000256" key="3">
    <source>
        <dbReference type="ARBA" id="ARBA00005062"/>
    </source>
</evidence>
<dbReference type="GO" id="GO:0009088">
    <property type="term" value="P:threonine biosynthetic process"/>
    <property type="evidence" value="ECO:0007669"/>
    <property type="project" value="UniProtKB-UniPathway"/>
</dbReference>
<evidence type="ECO:0000256" key="12">
    <source>
        <dbReference type="ARBA" id="ARBA00049031"/>
    </source>
</evidence>
<comment type="catalytic activity">
    <reaction evidence="11">
        <text>L-homoserine + NADP(+) = L-aspartate 4-semialdehyde + NADPH + H(+)</text>
        <dbReference type="Rhea" id="RHEA:15761"/>
        <dbReference type="ChEBI" id="CHEBI:15378"/>
        <dbReference type="ChEBI" id="CHEBI:57476"/>
        <dbReference type="ChEBI" id="CHEBI:57783"/>
        <dbReference type="ChEBI" id="CHEBI:58349"/>
        <dbReference type="ChEBI" id="CHEBI:537519"/>
        <dbReference type="EC" id="1.1.1.3"/>
    </reaction>
    <physiologicalReaction direction="right-to-left" evidence="11">
        <dbReference type="Rhea" id="RHEA:15763"/>
    </physiologicalReaction>
</comment>
<evidence type="ECO:0000256" key="6">
    <source>
        <dbReference type="ARBA" id="ARBA00022605"/>
    </source>
</evidence>
<dbReference type="PANTHER" id="PTHR43070">
    <property type="match status" value="1"/>
</dbReference>
<dbReference type="GO" id="GO:0016301">
    <property type="term" value="F:kinase activity"/>
    <property type="evidence" value="ECO:0007669"/>
    <property type="project" value="UniProtKB-KW"/>
</dbReference>
<feature type="binding site" evidence="14">
    <location>
        <begin position="10"/>
        <end position="15"/>
    </location>
    <ligand>
        <name>NADP(+)</name>
        <dbReference type="ChEBI" id="CHEBI:58349"/>
    </ligand>
</feature>
<keyword evidence="9 15" id="KW-0560">Oxidoreductase</keyword>
<feature type="active site" description="Proton donor" evidence="13">
    <location>
        <position position="192"/>
    </location>
</feature>
<dbReference type="InterPro" id="IPR019811">
    <property type="entry name" value="HDH_CS"/>
</dbReference>
<protein>
    <recommendedName>
        <fullName evidence="5 15">Homoserine dehydrogenase</fullName>
        <ecNumber evidence="5 15">1.1.1.3</ecNumber>
    </recommendedName>
</protein>
<keyword evidence="18" id="KW-0808">Transferase</keyword>
<evidence type="ECO:0000313" key="18">
    <source>
        <dbReference type="EMBL" id="KKQ26703.1"/>
    </source>
</evidence>
<dbReference type="GO" id="GO:0004412">
    <property type="term" value="F:homoserine dehydrogenase activity"/>
    <property type="evidence" value="ECO:0007669"/>
    <property type="project" value="UniProtKB-EC"/>
</dbReference>
<feature type="domain" description="Homoserine dehydrogenase catalytic" evidence="17">
    <location>
        <begin position="124"/>
        <end position="319"/>
    </location>
</feature>
<evidence type="ECO:0000256" key="10">
    <source>
        <dbReference type="ARBA" id="ARBA00023167"/>
    </source>
</evidence>
<dbReference type="PROSITE" id="PS01042">
    <property type="entry name" value="HOMOSER_DHGENASE"/>
    <property type="match status" value="1"/>
</dbReference>
<evidence type="ECO:0000256" key="2">
    <source>
        <dbReference type="ARBA" id="ARBA00005056"/>
    </source>
</evidence>
<dbReference type="SUPFAM" id="SSF51735">
    <property type="entry name" value="NAD(P)-binding Rossmann-fold domains"/>
    <property type="match status" value="1"/>
</dbReference>
<dbReference type="AlphaFoldDB" id="A0A0G0G6H8"/>
<dbReference type="Proteomes" id="UP000034917">
    <property type="component" value="Unassembled WGS sequence"/>
</dbReference>
<evidence type="ECO:0000259" key="17">
    <source>
        <dbReference type="Pfam" id="PF00742"/>
    </source>
</evidence>
<gene>
    <name evidence="18" type="ORF">US40_C0001G0052</name>
</gene>
<dbReference type="InterPro" id="IPR036291">
    <property type="entry name" value="NAD(P)-bd_dom_sf"/>
</dbReference>
<evidence type="ECO:0000256" key="1">
    <source>
        <dbReference type="ARBA" id="ARBA00001920"/>
    </source>
</evidence>
<comment type="caution">
    <text evidence="18">The sequence shown here is derived from an EMBL/GenBank/DDBJ whole genome shotgun (WGS) entry which is preliminary data.</text>
</comment>
<dbReference type="Gene3D" id="3.30.360.10">
    <property type="entry name" value="Dihydrodipicolinate Reductase, domain 2"/>
    <property type="match status" value="1"/>
</dbReference>
<dbReference type="InterPro" id="IPR022697">
    <property type="entry name" value="HDH_short"/>
</dbReference>
<dbReference type="Pfam" id="PF00742">
    <property type="entry name" value="Homoserine_dh"/>
    <property type="match status" value="1"/>
</dbReference>
<organism evidence="18 19">
    <name type="scientific">Candidatus Roizmanbacteria bacterium GW2011_GWC2_37_13</name>
    <dbReference type="NCBI Taxonomy" id="1618486"/>
    <lineage>
        <taxon>Bacteria</taxon>
        <taxon>Candidatus Roizmaniibacteriota</taxon>
    </lineage>
</organism>
<dbReference type="PATRIC" id="fig|1618486.3.peg.53"/>
<comment type="catalytic activity">
    <reaction evidence="12">
        <text>L-homoserine + NAD(+) = L-aspartate 4-semialdehyde + NADH + H(+)</text>
        <dbReference type="Rhea" id="RHEA:15757"/>
        <dbReference type="ChEBI" id="CHEBI:15378"/>
        <dbReference type="ChEBI" id="CHEBI:57476"/>
        <dbReference type="ChEBI" id="CHEBI:57540"/>
        <dbReference type="ChEBI" id="CHEBI:57945"/>
        <dbReference type="ChEBI" id="CHEBI:537519"/>
        <dbReference type="EC" id="1.1.1.3"/>
    </reaction>
    <physiologicalReaction direction="right-to-left" evidence="12">
        <dbReference type="Rhea" id="RHEA:15759"/>
    </physiologicalReaction>
</comment>
<keyword evidence="8 14" id="KW-0521">NADP</keyword>
<dbReference type="GO" id="GO:0009089">
    <property type="term" value="P:lysine biosynthetic process via diaminopimelate"/>
    <property type="evidence" value="ECO:0007669"/>
    <property type="project" value="UniProtKB-ARBA"/>
</dbReference>
<dbReference type="UniPathway" id="UPA00050">
    <property type="reaction ID" value="UER00063"/>
</dbReference>
<evidence type="ECO:0000256" key="5">
    <source>
        <dbReference type="ARBA" id="ARBA00013213"/>
    </source>
</evidence>
<comment type="cofactor">
    <cofactor evidence="1">
        <name>a metal cation</name>
        <dbReference type="ChEBI" id="CHEBI:25213"/>
    </cofactor>
</comment>
<dbReference type="PIRSF" id="PIRSF036497">
    <property type="entry name" value="HDH_short"/>
    <property type="match status" value="1"/>
</dbReference>
<evidence type="ECO:0000256" key="16">
    <source>
        <dbReference type="RuleBase" id="RU004171"/>
    </source>
</evidence>
<dbReference type="GO" id="GO:0009086">
    <property type="term" value="P:methionine biosynthetic process"/>
    <property type="evidence" value="ECO:0007669"/>
    <property type="project" value="UniProtKB-KW"/>
</dbReference>
<dbReference type="InterPro" id="IPR011147">
    <property type="entry name" value="Bifunc_Aspkin/hSer_DH"/>
</dbReference>
<evidence type="ECO:0000313" key="19">
    <source>
        <dbReference type="Proteomes" id="UP000034917"/>
    </source>
</evidence>
<dbReference type="GO" id="GO:0009090">
    <property type="term" value="P:homoserine biosynthetic process"/>
    <property type="evidence" value="ECO:0007669"/>
    <property type="project" value="UniProtKB-ARBA"/>
</dbReference>
<evidence type="ECO:0000256" key="7">
    <source>
        <dbReference type="ARBA" id="ARBA00022697"/>
    </source>
</evidence>
<name>A0A0G0G6H8_9BACT</name>
<evidence type="ECO:0000256" key="15">
    <source>
        <dbReference type="RuleBase" id="RU000579"/>
    </source>
</evidence>
<evidence type="ECO:0000256" key="4">
    <source>
        <dbReference type="ARBA" id="ARBA00006753"/>
    </source>
</evidence>
<evidence type="ECO:0000256" key="11">
    <source>
        <dbReference type="ARBA" id="ARBA00048841"/>
    </source>
</evidence>
<evidence type="ECO:0000256" key="8">
    <source>
        <dbReference type="ARBA" id="ARBA00022857"/>
    </source>
</evidence>
<dbReference type="FunFam" id="3.30.360.10:FF:000006">
    <property type="entry name" value="Bifunctional aspartokinase/homoserine dehydrogenase"/>
    <property type="match status" value="1"/>
</dbReference>
<evidence type="ECO:0000256" key="14">
    <source>
        <dbReference type="PIRSR" id="PIRSR036497-2"/>
    </source>
</evidence>
<keyword evidence="10 15" id="KW-0486">Methionine biosynthesis</keyword>
<accession>A0A0G0G6H8</accession>
<proteinExistence type="inferred from homology"/>
<dbReference type="UniPathway" id="UPA00051">
    <property type="reaction ID" value="UER00465"/>
</dbReference>
<comment type="pathway">
    <text evidence="2 15">Amino-acid biosynthesis; L-threonine biosynthesis; L-threonine from L-aspartate: step 3/5.</text>
</comment>
<feature type="binding site" evidence="14">
    <location>
        <position position="93"/>
    </location>
    <ligand>
        <name>NADPH</name>
        <dbReference type="ChEBI" id="CHEBI:57783"/>
    </ligand>
</feature>
<dbReference type="SUPFAM" id="SSF55347">
    <property type="entry name" value="Glyceraldehyde-3-phosphate dehydrogenase-like, C-terminal domain"/>
    <property type="match status" value="1"/>
</dbReference>
<sequence>MRTLNIIHLGPGRVGKTFLDQLTTNKVKIEKQYNIRLKILAVFDSKSNDITVKERITAAPLPLVFIDTTASDKTTTAIGKALRKGGFVVMSNKKPLASNQKTFDSLFRYRNKLFFETTVGAGLPIINTIRELIESGDEILEIQGCFSGTLGYIFSLLQKGRKFSQAVFEAKEKGFTEPDPRDDLSGLDVARKALILARLIDSKISLEDIKITPLFPQKLSNLSVNDFMKKITLLDKKYNKMMNRSKKNKKTLRFVAKVNKRSCSVGLTEADLESDVGQLDGPDNIAVIKTKNYSKNPLVIKGPGAGPQVTAGGIFGDLLRVIKIVSL</sequence>